<reference evidence="1" key="2">
    <citation type="journal article" date="2023" name="Plants (Basel)">
        <title>Annotation of the Turnera subulata (Passifloraceae) Draft Genome Reveals the S-Locus Evolved after the Divergence of Turneroideae from Passifloroideae in a Stepwise Manner.</title>
        <authorList>
            <person name="Henning P.M."/>
            <person name="Roalson E.H."/>
            <person name="Mir W."/>
            <person name="McCubbin A.G."/>
            <person name="Shore J.S."/>
        </authorList>
    </citation>
    <scope>NUCLEOTIDE SEQUENCE</scope>
    <source>
        <strain evidence="1">F60SS</strain>
    </source>
</reference>
<evidence type="ECO:0000313" key="2">
    <source>
        <dbReference type="Proteomes" id="UP001141552"/>
    </source>
</evidence>
<sequence length="170" mass="19769">NTKLLRQELEEKKQRWSKVVREAGAFVPPSNKTLVQFLHASFPKKHQQLLLPYYQHLRKSLGFEDVPDLDAHRLPYILIRRSPKKHTSIVKECARFATFMLGKVTGKKHYLVDVTGANCYCSFGRLFFVTFLAKNSATHQCDTFQAVLLWFKGIDRICYLRMKPKHQSGT</sequence>
<dbReference type="Proteomes" id="UP001141552">
    <property type="component" value="Unassembled WGS sequence"/>
</dbReference>
<evidence type="ECO:0000313" key="1">
    <source>
        <dbReference type="EMBL" id="KAJ4842996.1"/>
    </source>
</evidence>
<proteinExistence type="predicted"/>
<dbReference type="AlphaFoldDB" id="A0A9Q0G4J6"/>
<organism evidence="1 2">
    <name type="scientific">Turnera subulata</name>
    <dbReference type="NCBI Taxonomy" id="218843"/>
    <lineage>
        <taxon>Eukaryota</taxon>
        <taxon>Viridiplantae</taxon>
        <taxon>Streptophyta</taxon>
        <taxon>Embryophyta</taxon>
        <taxon>Tracheophyta</taxon>
        <taxon>Spermatophyta</taxon>
        <taxon>Magnoliopsida</taxon>
        <taxon>eudicotyledons</taxon>
        <taxon>Gunneridae</taxon>
        <taxon>Pentapetalae</taxon>
        <taxon>rosids</taxon>
        <taxon>fabids</taxon>
        <taxon>Malpighiales</taxon>
        <taxon>Passifloraceae</taxon>
        <taxon>Turnera</taxon>
    </lineage>
</organism>
<name>A0A9Q0G4J6_9ROSI</name>
<keyword evidence="2" id="KW-1185">Reference proteome</keyword>
<dbReference type="EMBL" id="JAKUCV010002342">
    <property type="protein sequence ID" value="KAJ4842996.1"/>
    <property type="molecule type" value="Genomic_DNA"/>
</dbReference>
<comment type="caution">
    <text evidence="1">The sequence shown here is derived from an EMBL/GenBank/DDBJ whole genome shotgun (WGS) entry which is preliminary data.</text>
</comment>
<feature type="non-terminal residue" evidence="1">
    <location>
        <position position="170"/>
    </location>
</feature>
<accession>A0A9Q0G4J6</accession>
<reference evidence="1" key="1">
    <citation type="submission" date="2022-02" db="EMBL/GenBank/DDBJ databases">
        <authorList>
            <person name="Henning P.M."/>
            <person name="McCubbin A.G."/>
            <person name="Shore J.S."/>
        </authorList>
    </citation>
    <scope>NUCLEOTIDE SEQUENCE</scope>
    <source>
        <strain evidence="1">F60SS</strain>
        <tissue evidence="1">Leaves</tissue>
    </source>
</reference>
<protein>
    <submittedName>
        <fullName evidence="1">Uncharacterized protein</fullName>
    </submittedName>
</protein>
<gene>
    <name evidence="1" type="ORF">Tsubulata_037865</name>
</gene>